<organism evidence="1 2">
    <name type="scientific">Microdochium trichocladiopsis</name>
    <dbReference type="NCBI Taxonomy" id="1682393"/>
    <lineage>
        <taxon>Eukaryota</taxon>
        <taxon>Fungi</taxon>
        <taxon>Dikarya</taxon>
        <taxon>Ascomycota</taxon>
        <taxon>Pezizomycotina</taxon>
        <taxon>Sordariomycetes</taxon>
        <taxon>Xylariomycetidae</taxon>
        <taxon>Xylariales</taxon>
        <taxon>Microdochiaceae</taxon>
        <taxon>Microdochium</taxon>
    </lineage>
</organism>
<dbReference type="AlphaFoldDB" id="A0A9P8Y6W8"/>
<evidence type="ECO:0008006" key="3">
    <source>
        <dbReference type="Google" id="ProtNLM"/>
    </source>
</evidence>
<proteinExistence type="predicted"/>
<protein>
    <recommendedName>
        <fullName evidence="3">Glycogen debranching enzyme</fullName>
    </recommendedName>
</protein>
<dbReference type="RefSeq" id="XP_046011544.1">
    <property type="nucleotide sequence ID" value="XM_046161928.1"/>
</dbReference>
<keyword evidence="2" id="KW-1185">Reference proteome</keyword>
<dbReference type="Proteomes" id="UP000756346">
    <property type="component" value="Unassembled WGS sequence"/>
</dbReference>
<evidence type="ECO:0000313" key="2">
    <source>
        <dbReference type="Proteomes" id="UP000756346"/>
    </source>
</evidence>
<dbReference type="OrthoDB" id="2591256at2759"/>
<accession>A0A9P8Y6W8</accession>
<sequence>MDEGAASSGKPELTSCSTEYLHLTEEPFENYFLSNCDTASQVVVTSPLPQTQSGLGNARLLVAWPAGDSGIVTYFRSAGLSGGSLSAKLLDLPGLNRTLESMVNGVSGILELDGSAQLGTTIIGSIRSLRDYIEGDGLLNDDVQKGLRFETLPGGGVLIKRQWLDGVTESFLSLRPTEGSDDAITMSMSGTEVQIPQGTYRFQAWQNYPFEQRLSESQVLNPQSQDLIQTKATQITALSFLSSKSKALAGAWRFLTYFGRDTLISFLLLQPVLSEGEGSITEAILGAALERINSTDGSVCHEEVIGDYATLLNLKDGKNSSEPQCDYKMVDTDYFLMVALEAYLVKSEVGKSRAQDFLATSATFLASNRGLTYNDLALTTVKKILDATAAFENSPTVENLIHLKDGVPVGEWRDSNAGLGAGRVPYDVNCALVPATLKAISSLTEQGLLGDQPTSANATMERAVFWEDNTLHLFRVNISLDGATELIKSYQGEKYYVGPTSTPDLNSSIAFHGLAIGGGADPNAVVSVMNTDDCFRLFFLNTTNDNQLSDFLQQTSDNILQPFPVGLSTPLGLVVANPAYTDNTTTQGNLTNGAYHGTVVWSWQLAMMAKGLEHQLARCSTETLAFCTNTQLRLRVEQAYSHLWDLIDANQARLDGEVWSWTYDQQAGGGYQFAALGTLSGPNWETAVESDIQQLWSLAFISVQRNPSVIRS</sequence>
<dbReference type="EMBL" id="JAGTJQ010000006">
    <property type="protein sequence ID" value="KAH7029256.1"/>
    <property type="molecule type" value="Genomic_DNA"/>
</dbReference>
<comment type="caution">
    <text evidence="1">The sequence shown here is derived from an EMBL/GenBank/DDBJ whole genome shotgun (WGS) entry which is preliminary data.</text>
</comment>
<evidence type="ECO:0000313" key="1">
    <source>
        <dbReference type="EMBL" id="KAH7029256.1"/>
    </source>
</evidence>
<name>A0A9P8Y6W8_9PEZI</name>
<dbReference type="GeneID" id="70191474"/>
<reference evidence="1" key="1">
    <citation type="journal article" date="2021" name="Nat. Commun.">
        <title>Genetic determinants of endophytism in the Arabidopsis root mycobiome.</title>
        <authorList>
            <person name="Mesny F."/>
            <person name="Miyauchi S."/>
            <person name="Thiergart T."/>
            <person name="Pickel B."/>
            <person name="Atanasova L."/>
            <person name="Karlsson M."/>
            <person name="Huettel B."/>
            <person name="Barry K.W."/>
            <person name="Haridas S."/>
            <person name="Chen C."/>
            <person name="Bauer D."/>
            <person name="Andreopoulos W."/>
            <person name="Pangilinan J."/>
            <person name="LaButti K."/>
            <person name="Riley R."/>
            <person name="Lipzen A."/>
            <person name="Clum A."/>
            <person name="Drula E."/>
            <person name="Henrissat B."/>
            <person name="Kohler A."/>
            <person name="Grigoriev I.V."/>
            <person name="Martin F.M."/>
            <person name="Hacquard S."/>
        </authorList>
    </citation>
    <scope>NUCLEOTIDE SEQUENCE</scope>
    <source>
        <strain evidence="1">MPI-CAGE-CH-0230</strain>
    </source>
</reference>
<gene>
    <name evidence="1" type="ORF">B0I36DRAFT_411085</name>
</gene>